<name>B4MSH0_DROWI</name>
<evidence type="ECO:0000256" key="1">
    <source>
        <dbReference type="ARBA" id="ARBA00004477"/>
    </source>
</evidence>
<keyword evidence="5 10" id="KW-0378">Hydrolase</keyword>
<dbReference type="SUPFAM" id="SSF53474">
    <property type="entry name" value="alpha/beta-Hydrolases"/>
    <property type="match status" value="1"/>
</dbReference>
<comment type="subcellular location">
    <subcellularLocation>
        <location evidence="1">Endoplasmic reticulum membrane</location>
        <topology evidence="1">Multi-pass membrane protein</topology>
    </subcellularLocation>
</comment>
<evidence type="ECO:0000313" key="14">
    <source>
        <dbReference type="Proteomes" id="UP000007798"/>
    </source>
</evidence>
<evidence type="ECO:0000256" key="10">
    <source>
        <dbReference type="RuleBase" id="RU365011"/>
    </source>
</evidence>
<dbReference type="STRING" id="7260.B4MSH0"/>
<comment type="function">
    <text evidence="10">Involved in inositol deacylation of GPI-anchored proteins which plays important roles in the quality control and ER-associated degradation of GPI-anchored proteins.</text>
</comment>
<dbReference type="GO" id="GO:0005789">
    <property type="term" value="C:endoplasmic reticulum membrane"/>
    <property type="evidence" value="ECO:0007669"/>
    <property type="project" value="UniProtKB-SubCell"/>
</dbReference>
<evidence type="ECO:0000256" key="8">
    <source>
        <dbReference type="ARBA" id="ARBA00022989"/>
    </source>
</evidence>
<dbReference type="InterPro" id="IPR029058">
    <property type="entry name" value="AB_hydrolase_fold"/>
</dbReference>
<dbReference type="OrthoDB" id="348976at2759"/>
<dbReference type="InterPro" id="IPR012908">
    <property type="entry name" value="PGAP1-ab_dom-like"/>
</dbReference>
<keyword evidence="14" id="KW-1185">Reference proteome</keyword>
<dbReference type="eggNOG" id="KOG3724">
    <property type="taxonomic scope" value="Eukaryota"/>
</dbReference>
<evidence type="ECO:0000256" key="5">
    <source>
        <dbReference type="ARBA" id="ARBA00022801"/>
    </source>
</evidence>
<feature type="transmembrane region" description="Helical" evidence="10">
    <location>
        <begin position="929"/>
        <end position="953"/>
    </location>
</feature>
<evidence type="ECO:0000256" key="4">
    <source>
        <dbReference type="ARBA" id="ARBA00022692"/>
    </source>
</evidence>
<dbReference type="EMBL" id="CH963851">
    <property type="protein sequence ID" value="EDW75059.1"/>
    <property type="molecule type" value="Genomic_DNA"/>
</dbReference>
<evidence type="ECO:0000256" key="2">
    <source>
        <dbReference type="ARBA" id="ARBA00006931"/>
    </source>
</evidence>
<evidence type="ECO:0000256" key="7">
    <source>
        <dbReference type="ARBA" id="ARBA00022927"/>
    </source>
</evidence>
<keyword evidence="6 10" id="KW-0256">Endoplasmic reticulum</keyword>
<dbReference type="HOGENOM" id="CLU_013735_1_0_1"/>
<evidence type="ECO:0000256" key="6">
    <source>
        <dbReference type="ARBA" id="ARBA00022824"/>
    </source>
</evidence>
<dbReference type="GO" id="GO:0050185">
    <property type="term" value="F:phosphatidylinositol deacylase activity"/>
    <property type="evidence" value="ECO:0007669"/>
    <property type="project" value="TreeGrafter"/>
</dbReference>
<dbReference type="KEGG" id="dwi:6641372"/>
<feature type="domain" description="GPI inositol-deacylase PGAP1-like alpha/beta" evidence="12">
    <location>
        <begin position="83"/>
        <end position="327"/>
    </location>
</feature>
<dbReference type="PANTHER" id="PTHR15495:SF7">
    <property type="entry name" value="GPI INOSITOL-DEACYLASE"/>
    <property type="match status" value="1"/>
</dbReference>
<dbReference type="AlphaFoldDB" id="B4MSH0"/>
<feature type="transmembrane region" description="Helical" evidence="10">
    <location>
        <begin position="758"/>
        <end position="779"/>
    </location>
</feature>
<keyword evidence="7 10" id="KW-0653">Protein transport</keyword>
<dbReference type="Proteomes" id="UP000007798">
    <property type="component" value="Unassembled WGS sequence"/>
</dbReference>
<evidence type="ECO:0000256" key="11">
    <source>
        <dbReference type="SAM" id="MobiDB-lite"/>
    </source>
</evidence>
<gene>
    <name evidence="13" type="primary">Dwil\GK19904</name>
    <name evidence="13" type="ORF">Dwil_GK19904</name>
</gene>
<reference evidence="13 14" key="1">
    <citation type="journal article" date="2007" name="Nature">
        <title>Evolution of genes and genomes on the Drosophila phylogeny.</title>
        <authorList>
            <consortium name="Drosophila 12 Genomes Consortium"/>
            <person name="Clark A.G."/>
            <person name="Eisen M.B."/>
            <person name="Smith D.R."/>
            <person name="Bergman C.M."/>
            <person name="Oliver B."/>
            <person name="Markow T.A."/>
            <person name="Kaufman T.C."/>
            <person name="Kellis M."/>
            <person name="Gelbart W."/>
            <person name="Iyer V.N."/>
            <person name="Pollard D.A."/>
            <person name="Sackton T.B."/>
            <person name="Larracuente A.M."/>
            <person name="Singh N.D."/>
            <person name="Abad J.P."/>
            <person name="Abt D.N."/>
            <person name="Adryan B."/>
            <person name="Aguade M."/>
            <person name="Akashi H."/>
            <person name="Anderson W.W."/>
            <person name="Aquadro C.F."/>
            <person name="Ardell D.H."/>
            <person name="Arguello R."/>
            <person name="Artieri C.G."/>
            <person name="Barbash D.A."/>
            <person name="Barker D."/>
            <person name="Barsanti P."/>
            <person name="Batterham P."/>
            <person name="Batzoglou S."/>
            <person name="Begun D."/>
            <person name="Bhutkar A."/>
            <person name="Blanco E."/>
            <person name="Bosak S.A."/>
            <person name="Bradley R.K."/>
            <person name="Brand A.D."/>
            <person name="Brent M.R."/>
            <person name="Brooks A.N."/>
            <person name="Brown R.H."/>
            <person name="Butlin R.K."/>
            <person name="Caggese C."/>
            <person name="Calvi B.R."/>
            <person name="Bernardo de Carvalho A."/>
            <person name="Caspi A."/>
            <person name="Castrezana S."/>
            <person name="Celniker S.E."/>
            <person name="Chang J.L."/>
            <person name="Chapple C."/>
            <person name="Chatterji S."/>
            <person name="Chinwalla A."/>
            <person name="Civetta A."/>
            <person name="Clifton S.W."/>
            <person name="Comeron J.M."/>
            <person name="Costello J.C."/>
            <person name="Coyne J.A."/>
            <person name="Daub J."/>
            <person name="David R.G."/>
            <person name="Delcher A.L."/>
            <person name="Delehaunty K."/>
            <person name="Do C.B."/>
            <person name="Ebling H."/>
            <person name="Edwards K."/>
            <person name="Eickbush T."/>
            <person name="Evans J.D."/>
            <person name="Filipski A."/>
            <person name="Findeiss S."/>
            <person name="Freyhult E."/>
            <person name="Fulton L."/>
            <person name="Fulton R."/>
            <person name="Garcia A.C."/>
            <person name="Gardiner A."/>
            <person name="Garfield D.A."/>
            <person name="Garvin B.E."/>
            <person name="Gibson G."/>
            <person name="Gilbert D."/>
            <person name="Gnerre S."/>
            <person name="Godfrey J."/>
            <person name="Good R."/>
            <person name="Gotea V."/>
            <person name="Gravely B."/>
            <person name="Greenberg A.J."/>
            <person name="Griffiths-Jones S."/>
            <person name="Gross S."/>
            <person name="Guigo R."/>
            <person name="Gustafson E.A."/>
            <person name="Haerty W."/>
            <person name="Hahn M.W."/>
            <person name="Halligan D.L."/>
            <person name="Halpern A.L."/>
            <person name="Halter G.M."/>
            <person name="Han M.V."/>
            <person name="Heger A."/>
            <person name="Hillier L."/>
            <person name="Hinrichs A.S."/>
            <person name="Holmes I."/>
            <person name="Hoskins R.A."/>
            <person name="Hubisz M.J."/>
            <person name="Hultmark D."/>
            <person name="Huntley M.A."/>
            <person name="Jaffe D.B."/>
            <person name="Jagadeeshan S."/>
            <person name="Jeck W.R."/>
            <person name="Johnson J."/>
            <person name="Jones C.D."/>
            <person name="Jordan W.C."/>
            <person name="Karpen G.H."/>
            <person name="Kataoka E."/>
            <person name="Keightley P.D."/>
            <person name="Kheradpour P."/>
            <person name="Kirkness E.F."/>
            <person name="Koerich L.B."/>
            <person name="Kristiansen K."/>
            <person name="Kudrna D."/>
            <person name="Kulathinal R.J."/>
            <person name="Kumar S."/>
            <person name="Kwok R."/>
            <person name="Lander E."/>
            <person name="Langley C.H."/>
            <person name="Lapoint R."/>
            <person name="Lazzaro B.P."/>
            <person name="Lee S.J."/>
            <person name="Levesque L."/>
            <person name="Li R."/>
            <person name="Lin C.F."/>
            <person name="Lin M.F."/>
            <person name="Lindblad-Toh K."/>
            <person name="Llopart A."/>
            <person name="Long M."/>
            <person name="Low L."/>
            <person name="Lozovsky E."/>
            <person name="Lu J."/>
            <person name="Luo M."/>
            <person name="Machado C.A."/>
            <person name="Makalowski W."/>
            <person name="Marzo M."/>
            <person name="Matsuda M."/>
            <person name="Matzkin L."/>
            <person name="McAllister B."/>
            <person name="McBride C.S."/>
            <person name="McKernan B."/>
            <person name="McKernan K."/>
            <person name="Mendez-Lago M."/>
            <person name="Minx P."/>
            <person name="Mollenhauer M.U."/>
            <person name="Montooth K."/>
            <person name="Mount S.M."/>
            <person name="Mu X."/>
            <person name="Myers E."/>
            <person name="Negre B."/>
            <person name="Newfeld S."/>
            <person name="Nielsen R."/>
            <person name="Noor M.A."/>
            <person name="O'Grady P."/>
            <person name="Pachter L."/>
            <person name="Papaceit M."/>
            <person name="Parisi M.J."/>
            <person name="Parisi M."/>
            <person name="Parts L."/>
            <person name="Pedersen J.S."/>
            <person name="Pesole G."/>
            <person name="Phillippy A.M."/>
            <person name="Ponting C.P."/>
            <person name="Pop M."/>
            <person name="Porcelli D."/>
            <person name="Powell J.R."/>
            <person name="Prohaska S."/>
            <person name="Pruitt K."/>
            <person name="Puig M."/>
            <person name="Quesneville H."/>
            <person name="Ram K.R."/>
            <person name="Rand D."/>
            <person name="Rasmussen M.D."/>
            <person name="Reed L.K."/>
            <person name="Reenan R."/>
            <person name="Reily A."/>
            <person name="Remington K.A."/>
            <person name="Rieger T.T."/>
            <person name="Ritchie M.G."/>
            <person name="Robin C."/>
            <person name="Rogers Y.H."/>
            <person name="Rohde C."/>
            <person name="Rozas J."/>
            <person name="Rubenfield M.J."/>
            <person name="Ruiz A."/>
            <person name="Russo S."/>
            <person name="Salzberg S.L."/>
            <person name="Sanchez-Gracia A."/>
            <person name="Saranga D.J."/>
            <person name="Sato H."/>
            <person name="Schaeffer S.W."/>
            <person name="Schatz M.C."/>
            <person name="Schlenke T."/>
            <person name="Schwartz R."/>
            <person name="Segarra C."/>
            <person name="Singh R.S."/>
            <person name="Sirot L."/>
            <person name="Sirota M."/>
            <person name="Sisneros N.B."/>
            <person name="Smith C.D."/>
            <person name="Smith T.F."/>
            <person name="Spieth J."/>
            <person name="Stage D.E."/>
            <person name="Stark A."/>
            <person name="Stephan W."/>
            <person name="Strausberg R.L."/>
            <person name="Strempel S."/>
            <person name="Sturgill D."/>
            <person name="Sutton G."/>
            <person name="Sutton G.G."/>
            <person name="Tao W."/>
            <person name="Teichmann S."/>
            <person name="Tobari Y.N."/>
            <person name="Tomimura Y."/>
            <person name="Tsolas J.M."/>
            <person name="Valente V.L."/>
            <person name="Venter E."/>
            <person name="Venter J.C."/>
            <person name="Vicario S."/>
            <person name="Vieira F.G."/>
            <person name="Vilella A.J."/>
            <person name="Villasante A."/>
            <person name="Walenz B."/>
            <person name="Wang J."/>
            <person name="Wasserman M."/>
            <person name="Watts T."/>
            <person name="Wilson D."/>
            <person name="Wilson R.K."/>
            <person name="Wing R.A."/>
            <person name="Wolfner M.F."/>
            <person name="Wong A."/>
            <person name="Wong G.K."/>
            <person name="Wu C.I."/>
            <person name="Wu G."/>
            <person name="Yamamoto D."/>
            <person name="Yang H.P."/>
            <person name="Yang S.P."/>
            <person name="Yorke J.A."/>
            <person name="Yoshida K."/>
            <person name="Zdobnov E."/>
            <person name="Zhang P."/>
            <person name="Zhang Y."/>
            <person name="Zimin A.V."/>
            <person name="Baldwin J."/>
            <person name="Abdouelleil A."/>
            <person name="Abdulkadir J."/>
            <person name="Abebe A."/>
            <person name="Abera B."/>
            <person name="Abreu J."/>
            <person name="Acer S.C."/>
            <person name="Aftuck L."/>
            <person name="Alexander A."/>
            <person name="An P."/>
            <person name="Anderson E."/>
            <person name="Anderson S."/>
            <person name="Arachi H."/>
            <person name="Azer M."/>
            <person name="Bachantsang P."/>
            <person name="Barry A."/>
            <person name="Bayul T."/>
            <person name="Berlin A."/>
            <person name="Bessette D."/>
            <person name="Bloom T."/>
            <person name="Blye J."/>
            <person name="Boguslavskiy L."/>
            <person name="Bonnet C."/>
            <person name="Boukhgalter B."/>
            <person name="Bourzgui I."/>
            <person name="Brown A."/>
            <person name="Cahill P."/>
            <person name="Channer S."/>
            <person name="Cheshatsang Y."/>
            <person name="Chuda L."/>
            <person name="Citroen M."/>
            <person name="Collymore A."/>
            <person name="Cooke P."/>
            <person name="Costello M."/>
            <person name="D'Aco K."/>
            <person name="Daza R."/>
            <person name="De Haan G."/>
            <person name="DeGray S."/>
            <person name="DeMaso C."/>
            <person name="Dhargay N."/>
            <person name="Dooley K."/>
            <person name="Dooley E."/>
            <person name="Doricent M."/>
            <person name="Dorje P."/>
            <person name="Dorjee K."/>
            <person name="Dupes A."/>
            <person name="Elong R."/>
            <person name="Falk J."/>
            <person name="Farina A."/>
            <person name="Faro S."/>
            <person name="Ferguson D."/>
            <person name="Fisher S."/>
            <person name="Foley C.D."/>
            <person name="Franke A."/>
            <person name="Friedrich D."/>
            <person name="Gadbois L."/>
            <person name="Gearin G."/>
            <person name="Gearin C.R."/>
            <person name="Giannoukos G."/>
            <person name="Goode T."/>
            <person name="Graham J."/>
            <person name="Grandbois E."/>
            <person name="Grewal S."/>
            <person name="Gyaltsen K."/>
            <person name="Hafez N."/>
            <person name="Hagos B."/>
            <person name="Hall J."/>
            <person name="Henson C."/>
            <person name="Hollinger A."/>
            <person name="Honan T."/>
            <person name="Huard M.D."/>
            <person name="Hughes L."/>
            <person name="Hurhula B."/>
            <person name="Husby M.E."/>
            <person name="Kamat A."/>
            <person name="Kanga B."/>
            <person name="Kashin S."/>
            <person name="Khazanovich D."/>
            <person name="Kisner P."/>
            <person name="Lance K."/>
            <person name="Lara M."/>
            <person name="Lee W."/>
            <person name="Lennon N."/>
            <person name="Letendre F."/>
            <person name="LeVine R."/>
            <person name="Lipovsky A."/>
            <person name="Liu X."/>
            <person name="Liu J."/>
            <person name="Liu S."/>
            <person name="Lokyitsang T."/>
            <person name="Lokyitsang Y."/>
            <person name="Lubonja R."/>
            <person name="Lui A."/>
            <person name="MacDonald P."/>
            <person name="Magnisalis V."/>
            <person name="Maru K."/>
            <person name="Matthews C."/>
            <person name="McCusker W."/>
            <person name="McDonough S."/>
            <person name="Mehta T."/>
            <person name="Meldrim J."/>
            <person name="Meneus L."/>
            <person name="Mihai O."/>
            <person name="Mihalev A."/>
            <person name="Mihova T."/>
            <person name="Mittelman R."/>
            <person name="Mlenga V."/>
            <person name="Montmayeur A."/>
            <person name="Mulrain L."/>
            <person name="Navidi A."/>
            <person name="Naylor J."/>
            <person name="Negash T."/>
            <person name="Nguyen T."/>
            <person name="Nguyen N."/>
            <person name="Nicol R."/>
            <person name="Norbu C."/>
            <person name="Norbu N."/>
            <person name="Novod N."/>
            <person name="O'Neill B."/>
            <person name="Osman S."/>
            <person name="Markiewicz E."/>
            <person name="Oyono O.L."/>
            <person name="Patti C."/>
            <person name="Phunkhang P."/>
            <person name="Pierre F."/>
            <person name="Priest M."/>
            <person name="Raghuraman S."/>
            <person name="Rege F."/>
            <person name="Reyes R."/>
            <person name="Rise C."/>
            <person name="Rogov P."/>
            <person name="Ross K."/>
            <person name="Ryan E."/>
            <person name="Settipalli S."/>
            <person name="Shea T."/>
            <person name="Sherpa N."/>
            <person name="Shi L."/>
            <person name="Shih D."/>
            <person name="Sparrow T."/>
            <person name="Spaulding J."/>
            <person name="Stalker J."/>
            <person name="Stange-Thomann N."/>
            <person name="Stavropoulos S."/>
            <person name="Stone C."/>
            <person name="Strader C."/>
            <person name="Tesfaye S."/>
            <person name="Thomson T."/>
            <person name="Thoulutsang Y."/>
            <person name="Thoulutsang D."/>
            <person name="Topham K."/>
            <person name="Topping I."/>
            <person name="Tsamla T."/>
            <person name="Vassiliev H."/>
            <person name="Vo A."/>
            <person name="Wangchuk T."/>
            <person name="Wangdi T."/>
            <person name="Weiand M."/>
            <person name="Wilkinson J."/>
            <person name="Wilson A."/>
            <person name="Yadav S."/>
            <person name="Young G."/>
            <person name="Yu Q."/>
            <person name="Zembek L."/>
            <person name="Zhong D."/>
            <person name="Zimmer A."/>
            <person name="Zwirko Z."/>
            <person name="Jaffe D.B."/>
            <person name="Alvarez P."/>
            <person name="Brockman W."/>
            <person name="Butler J."/>
            <person name="Chin C."/>
            <person name="Gnerre S."/>
            <person name="Grabherr M."/>
            <person name="Kleber M."/>
            <person name="Mauceli E."/>
            <person name="MacCallum I."/>
        </authorList>
    </citation>
    <scope>NUCLEOTIDE SEQUENCE [LARGE SCALE GENOMIC DNA]</scope>
    <source>
        <strain evidence="14">Tucson 14030-0811.24</strain>
    </source>
</reference>
<dbReference type="OMA" id="YGLYYYY"/>
<evidence type="ECO:0000313" key="13">
    <source>
        <dbReference type="EMBL" id="EDW75059.1"/>
    </source>
</evidence>
<dbReference type="Pfam" id="PF24660">
    <property type="entry name" value="PGAP1_3rd"/>
    <property type="match status" value="1"/>
</dbReference>
<feature type="transmembrane region" description="Helical" evidence="10">
    <location>
        <begin position="904"/>
        <end position="922"/>
    </location>
</feature>
<keyword evidence="9 10" id="KW-0472">Membrane</keyword>
<sequence length="979" mass="110957">MFMFRNCAVLVIIGSVFCFLIGILNLQVGVEKNACRMTYMFGEPMFARVRLQDKESELYPNYGLYYYYEGARQQPVDPLKKRMTGAPVIFVPGNAGSHKQVRSLASVALRKAMSSDAGIHLDYYTIDFDEELSAVYGGYLHRQHKFLKLCIRAIAKIYGSRIEEPSIIIIGHSMGGKLAQSMLTDSSIGQHINTIISISAPLDHPVLNLDEHLEQFYASTNTILNQSRTKTLATTTTNVCNSLHQRPLSEQQRRNQESSARLDNVLLISTGGGNRDLLVRPGYTTSQFNDLHAMTSAIPRVSLSCDHLSAVWCLQFMQVINRFLFSIAQTRGDGTVHFNTNKERNLQSAMAHFIKPRSRHQNIVKLPRDSNWHEERRLVINKYFSNGLKAHFYDLISIKRPERYRKLSIEALNVDDDVHWLFGCAAEQLNNTEQVYCDKAIPLTHLVQRLPNGDQDSRNVALLDLHNLMKTYRNWTHILVSLPSSNRRIGYNLDIYDPKERHVDISLPKWYSFGQRTAINETLQGTLHYRLRISNLIEPYQSLRVLVEPLQCLKPEYRVTTRICVPWAAGFERYQTLISPSDKPGLYVNVPIIIPPHYNTTINPVIVDLYLDPICRYRISYEYSYADALSRLVLEFSGWLPAHLACVLLIVLRKQVETFQVQGSFKSLKPYIGYLQYTSLLVVTACRILKKLILNTRVLPEPENLDFSINISIVIHCTAIGLSILASLVTWLSLTLYGNAFYRVALRVTRLSQASSNIMISIMTYLPITYGVLTIAMTLSTCSGIGLLLAFVFYFIMLSNAYKDYLEDYLWQKAANLLHLATGTRTSDESESSGQENNENALEKDADEDGSVRTKTDEDTCVGLQNFPFHITLLLMLFMQLLLSAPATLAWLRRHHSGVDLPDAGIYPTIIVLGSLSVLLQLRAPQKGCGYWALSIILYLISGIVLLYCQAAIYRLNYIFAGAFALLAAHQAISILVRR</sequence>
<feature type="transmembrane region" description="Helical" evidence="10">
    <location>
        <begin position="959"/>
        <end position="977"/>
    </location>
</feature>
<keyword evidence="3 10" id="KW-0813">Transport</keyword>
<dbReference type="EC" id="3.1.-.-" evidence="10"/>
<keyword evidence="4 10" id="KW-0812">Transmembrane</keyword>
<dbReference type="GO" id="GO:0006505">
    <property type="term" value="P:GPI anchor metabolic process"/>
    <property type="evidence" value="ECO:0007669"/>
    <property type="project" value="TreeGrafter"/>
</dbReference>
<feature type="transmembrane region" description="Helical" evidence="10">
    <location>
        <begin position="873"/>
        <end position="892"/>
    </location>
</feature>
<protein>
    <recommendedName>
        <fullName evidence="10">GPI inositol-deacylase</fullName>
        <ecNumber evidence="10">3.1.-.-</ecNumber>
    </recommendedName>
</protein>
<dbReference type="InParanoid" id="B4MSH0"/>
<dbReference type="PhylomeDB" id="B4MSH0"/>
<dbReference type="GO" id="GO:0015031">
    <property type="term" value="P:protein transport"/>
    <property type="evidence" value="ECO:0007669"/>
    <property type="project" value="UniProtKB-KW"/>
</dbReference>
<comment type="similarity">
    <text evidence="2 10">Belongs to the GPI inositol-deacylase family.</text>
</comment>
<feature type="transmembrane region" description="Helical" evidence="10">
    <location>
        <begin position="785"/>
        <end position="802"/>
    </location>
</feature>
<feature type="region of interest" description="Disordered" evidence="11">
    <location>
        <begin position="826"/>
        <end position="854"/>
    </location>
</feature>
<evidence type="ECO:0000259" key="12">
    <source>
        <dbReference type="Pfam" id="PF07819"/>
    </source>
</evidence>
<dbReference type="PANTHER" id="PTHR15495">
    <property type="entry name" value="NEGATIVE REGULATOR OF VESICLE FORMATION-RELATED"/>
    <property type="match status" value="1"/>
</dbReference>
<dbReference type="GO" id="GO:0006888">
    <property type="term" value="P:endoplasmic reticulum to Golgi vesicle-mediated transport"/>
    <property type="evidence" value="ECO:0007669"/>
    <property type="project" value="TreeGrafter"/>
</dbReference>
<dbReference type="Gene3D" id="3.40.50.1820">
    <property type="entry name" value="alpha/beta hydrolase"/>
    <property type="match status" value="1"/>
</dbReference>
<evidence type="ECO:0000256" key="3">
    <source>
        <dbReference type="ARBA" id="ARBA00022448"/>
    </source>
</evidence>
<dbReference type="FunCoup" id="B4MSH0">
    <property type="interactions" value="1232"/>
</dbReference>
<feature type="transmembrane region" description="Helical" evidence="10">
    <location>
        <begin position="713"/>
        <end position="737"/>
    </location>
</feature>
<proteinExistence type="inferred from homology"/>
<dbReference type="InterPro" id="IPR039529">
    <property type="entry name" value="PGAP1/BST1"/>
</dbReference>
<keyword evidence="8 10" id="KW-1133">Transmembrane helix</keyword>
<evidence type="ECO:0000256" key="9">
    <source>
        <dbReference type="ARBA" id="ARBA00023136"/>
    </source>
</evidence>
<dbReference type="Pfam" id="PF07819">
    <property type="entry name" value="PGAP1"/>
    <property type="match status" value="1"/>
</dbReference>
<organism evidence="13 14">
    <name type="scientific">Drosophila willistoni</name>
    <name type="common">Fruit fly</name>
    <dbReference type="NCBI Taxonomy" id="7260"/>
    <lineage>
        <taxon>Eukaryota</taxon>
        <taxon>Metazoa</taxon>
        <taxon>Ecdysozoa</taxon>
        <taxon>Arthropoda</taxon>
        <taxon>Hexapoda</taxon>
        <taxon>Insecta</taxon>
        <taxon>Pterygota</taxon>
        <taxon>Neoptera</taxon>
        <taxon>Endopterygota</taxon>
        <taxon>Diptera</taxon>
        <taxon>Brachycera</taxon>
        <taxon>Muscomorpha</taxon>
        <taxon>Ephydroidea</taxon>
        <taxon>Drosophilidae</taxon>
        <taxon>Drosophila</taxon>
        <taxon>Sophophora</taxon>
    </lineage>
</organism>
<accession>B4MSH0</accession>